<protein>
    <submittedName>
        <fullName evidence="1">Uncharacterized protein</fullName>
    </submittedName>
</protein>
<dbReference type="EMBL" id="JAUPFM010000020">
    <property type="protein sequence ID" value="KAK2818963.1"/>
    <property type="molecule type" value="Genomic_DNA"/>
</dbReference>
<dbReference type="AlphaFoldDB" id="A0AA88ILI7"/>
<keyword evidence="2" id="KW-1185">Reference proteome</keyword>
<organism evidence="1 2">
    <name type="scientific">Channa striata</name>
    <name type="common">Snakehead murrel</name>
    <name type="synonym">Ophicephalus striatus</name>
    <dbReference type="NCBI Taxonomy" id="64152"/>
    <lineage>
        <taxon>Eukaryota</taxon>
        <taxon>Metazoa</taxon>
        <taxon>Chordata</taxon>
        <taxon>Craniata</taxon>
        <taxon>Vertebrata</taxon>
        <taxon>Euteleostomi</taxon>
        <taxon>Actinopterygii</taxon>
        <taxon>Neopterygii</taxon>
        <taxon>Teleostei</taxon>
        <taxon>Neoteleostei</taxon>
        <taxon>Acanthomorphata</taxon>
        <taxon>Anabantaria</taxon>
        <taxon>Anabantiformes</taxon>
        <taxon>Channoidei</taxon>
        <taxon>Channidae</taxon>
        <taxon>Channa</taxon>
    </lineage>
</organism>
<evidence type="ECO:0000313" key="2">
    <source>
        <dbReference type="Proteomes" id="UP001187415"/>
    </source>
</evidence>
<comment type="caution">
    <text evidence="1">The sequence shown here is derived from an EMBL/GenBank/DDBJ whole genome shotgun (WGS) entry which is preliminary data.</text>
</comment>
<proteinExistence type="predicted"/>
<dbReference type="Proteomes" id="UP001187415">
    <property type="component" value="Unassembled WGS sequence"/>
</dbReference>
<accession>A0AA88ILI7</accession>
<sequence>MRETFQHHQKLVSDLDGSGNILSVFAQFLNIKGLVDLDFTLLFDDETYSMLLEKWGTFFRPNKWPLLLLIHLLLPPQGQPSCQASQFLGALDELFKAHFVFNLSYTRALVTFHTLLQTTLYNTDVWKMKESPE</sequence>
<gene>
    <name evidence="1" type="ORF">Q5P01_024524</name>
</gene>
<evidence type="ECO:0000313" key="1">
    <source>
        <dbReference type="EMBL" id="KAK2818963.1"/>
    </source>
</evidence>
<reference evidence="1" key="1">
    <citation type="submission" date="2023-07" db="EMBL/GenBank/DDBJ databases">
        <title>Chromosome-level Genome Assembly of Striped Snakehead (Channa striata).</title>
        <authorList>
            <person name="Liu H."/>
        </authorList>
    </citation>
    <scope>NUCLEOTIDE SEQUENCE</scope>
    <source>
        <strain evidence="1">Gz</strain>
        <tissue evidence="1">Muscle</tissue>
    </source>
</reference>
<name>A0AA88ILI7_CHASR</name>